<protein>
    <submittedName>
        <fullName evidence="4">OorA subunit of 2-oxoglutarate:acceptor oxidoreductase</fullName>
    </submittedName>
</protein>
<organism evidence="4 5">
    <name type="scientific">Coprothermobacter proteolyticus (strain ATCC 35245 / DSM 5265 / OCM 4 / BT)</name>
    <dbReference type="NCBI Taxonomy" id="309798"/>
    <lineage>
        <taxon>Bacteria</taxon>
        <taxon>Pseudomonadati</taxon>
        <taxon>Coprothermobacterota</taxon>
        <taxon>Coprothermobacteria</taxon>
        <taxon>Coprothermobacterales</taxon>
        <taxon>Coprothermobacteraceae</taxon>
        <taxon>Coprothermobacter</taxon>
    </lineage>
</organism>
<dbReference type="InterPro" id="IPR009014">
    <property type="entry name" value="Transketo_C/PFOR_II"/>
</dbReference>
<evidence type="ECO:0000256" key="1">
    <source>
        <dbReference type="ARBA" id="ARBA00023002"/>
    </source>
</evidence>
<evidence type="ECO:0000259" key="3">
    <source>
        <dbReference type="Pfam" id="PF17147"/>
    </source>
</evidence>
<dbReference type="AlphaFoldDB" id="B5Y9E3"/>
<feature type="domain" description="Pyruvate:ferredoxin oxidoreductase core" evidence="3">
    <location>
        <begin position="270"/>
        <end position="359"/>
    </location>
</feature>
<evidence type="ECO:0000313" key="4">
    <source>
        <dbReference type="EMBL" id="ACI18113.1"/>
    </source>
</evidence>
<dbReference type="InterPro" id="IPR052368">
    <property type="entry name" value="2-oxoacid_oxidoreductase"/>
</dbReference>
<dbReference type="GO" id="GO:0016491">
    <property type="term" value="F:oxidoreductase activity"/>
    <property type="evidence" value="ECO:0007669"/>
    <property type="project" value="UniProtKB-KW"/>
</dbReference>
<reference evidence="4 5" key="2">
    <citation type="journal article" date="2014" name="Genome Announc.">
        <title>Complete Genome Sequence of Coprothermobacter proteolyticus DSM 5265.</title>
        <authorList>
            <person name="Alexiev A."/>
            <person name="Coil D.A."/>
            <person name="Badger J.H."/>
            <person name="Enticknap J."/>
            <person name="Ward N."/>
            <person name="Robb F.T."/>
            <person name="Eisen J.A."/>
        </authorList>
    </citation>
    <scope>NUCLEOTIDE SEQUENCE [LARGE SCALE GENOMIC DNA]</scope>
    <source>
        <strain evidence="5">ATCC 35245 / DSM 5265 / OCM 4 / BT</strain>
    </source>
</reference>
<reference evidence="5" key="1">
    <citation type="submission" date="2008-08" db="EMBL/GenBank/DDBJ databases">
        <title>The complete genome sequence of Coprothermobacter proteolyticus strain ATCC 5245 / DSM 5265 / BT.</title>
        <authorList>
            <person name="Dodson R.J."/>
            <person name="Durkin A.S."/>
            <person name="Wu M."/>
            <person name="Eisen J."/>
            <person name="Sutton G."/>
        </authorList>
    </citation>
    <scope>NUCLEOTIDE SEQUENCE [LARGE SCALE GENOMIC DNA]</scope>
    <source>
        <strain evidence="5">ATCC 35245 / DSM 5265 / OCM 4 / BT</strain>
    </source>
</reference>
<dbReference type="Gene3D" id="3.40.50.920">
    <property type="match status" value="1"/>
</dbReference>
<sequence>MSRIVMGDVACAMGAIDAGLKFYAGYPITPSSEIAETLSELLPKHQGIYLQMEDEIGSIMAVIGASYAGYPAMTATSGPGFSLMQEAIGYAAMAEIPITIVNVMRAGPSTGLATQIGEGDLMQAIWGTHGDHPVVVFSPGNVREFYIYTQKALYWAEKLRMPAIVLADEVVGHMRENVEFPEPIKIPVRTVPEVPPEKYLPYATVNGDAVPLPPLGQGYLWHVTGSAHGEDGFPTIKPDKVKALLDRLNTKVERHRKELIEYETYELDGAETLVISFASMGRVAKGVVAELRSQGHKVGLIRPFTMWPFFKEELRDIVNHVKPKKIVIPEINYGQLRLLVEWTLKGFDVPVLGVNVVNGDLIPPELIEEAILHG</sequence>
<dbReference type="RefSeq" id="WP_012544763.1">
    <property type="nucleotide sequence ID" value="NC_011295.1"/>
</dbReference>
<dbReference type="NCBIfam" id="NF006412">
    <property type="entry name" value="PRK08659.1"/>
    <property type="match status" value="1"/>
</dbReference>
<dbReference type="EMBL" id="CP001145">
    <property type="protein sequence ID" value="ACI18113.1"/>
    <property type="molecule type" value="Genomic_DNA"/>
</dbReference>
<dbReference type="Pfam" id="PF17147">
    <property type="entry name" value="PFOR_II"/>
    <property type="match status" value="1"/>
</dbReference>
<dbReference type="InterPro" id="IPR033412">
    <property type="entry name" value="PFOR_II"/>
</dbReference>
<accession>B5Y9E3</accession>
<dbReference type="STRING" id="309798.COPRO5265_1079"/>
<keyword evidence="1" id="KW-0560">Oxidoreductase</keyword>
<dbReference type="Proteomes" id="UP000001732">
    <property type="component" value="Chromosome"/>
</dbReference>
<evidence type="ECO:0000313" key="5">
    <source>
        <dbReference type="Proteomes" id="UP000001732"/>
    </source>
</evidence>
<dbReference type="SUPFAM" id="SSF52922">
    <property type="entry name" value="TK C-terminal domain-like"/>
    <property type="match status" value="1"/>
</dbReference>
<feature type="domain" description="Pyruvate flavodoxin/ferredoxin oxidoreductase pyrimidine binding" evidence="2">
    <location>
        <begin position="14"/>
        <end position="238"/>
    </location>
</feature>
<dbReference type="Gene3D" id="3.40.50.970">
    <property type="match status" value="1"/>
</dbReference>
<dbReference type="PANTHER" id="PTHR43088">
    <property type="entry name" value="SUBUNIT OF PYRUVATE:FLAVODOXIN OXIDOREDUCTASE-RELATED"/>
    <property type="match status" value="1"/>
</dbReference>
<dbReference type="eggNOG" id="COG0674">
    <property type="taxonomic scope" value="Bacteria"/>
</dbReference>
<dbReference type="OrthoDB" id="9794954at2"/>
<dbReference type="FunFam" id="3.40.50.970:FF:000022">
    <property type="entry name" value="2-oxoglutarate ferredoxin oxidoreductase alpha subunit"/>
    <property type="match status" value="1"/>
</dbReference>
<dbReference type="HOGENOM" id="CLU_017038_0_1_9"/>
<name>B5Y9E3_COPPD</name>
<proteinExistence type="predicted"/>
<dbReference type="Pfam" id="PF01855">
    <property type="entry name" value="POR_N"/>
    <property type="match status" value="1"/>
</dbReference>
<dbReference type="CDD" id="cd07034">
    <property type="entry name" value="TPP_PYR_PFOR_IOR-alpha_like"/>
    <property type="match status" value="1"/>
</dbReference>
<evidence type="ECO:0000259" key="2">
    <source>
        <dbReference type="Pfam" id="PF01855"/>
    </source>
</evidence>
<dbReference type="InterPro" id="IPR002880">
    <property type="entry name" value="Pyrv_Fd/Flavodoxin_OxRdtase_N"/>
</dbReference>
<dbReference type="PANTHER" id="PTHR43088:SF1">
    <property type="entry name" value="SUBUNIT OF PYRUVATE:FLAVODOXIN OXIDOREDUCTASE"/>
    <property type="match status" value="1"/>
</dbReference>
<dbReference type="KEGG" id="cpo:COPRO5265_1079"/>
<dbReference type="SUPFAM" id="SSF52518">
    <property type="entry name" value="Thiamin diphosphate-binding fold (THDP-binding)"/>
    <property type="match status" value="1"/>
</dbReference>
<gene>
    <name evidence="4" type="ordered locus">COPRO5265_1079</name>
</gene>
<dbReference type="InterPro" id="IPR029061">
    <property type="entry name" value="THDP-binding"/>
</dbReference>
<keyword evidence="5" id="KW-1185">Reference proteome</keyword>